<dbReference type="PROSITE" id="PS50123">
    <property type="entry name" value="CHER"/>
    <property type="match status" value="1"/>
</dbReference>
<dbReference type="GO" id="GO:0006355">
    <property type="term" value="P:regulation of DNA-templated transcription"/>
    <property type="evidence" value="ECO:0007669"/>
    <property type="project" value="InterPro"/>
</dbReference>
<dbReference type="InterPro" id="IPR035965">
    <property type="entry name" value="PAS-like_dom_sf"/>
</dbReference>
<evidence type="ECO:0000256" key="7">
    <source>
        <dbReference type="SAM" id="MobiDB-lite"/>
    </source>
</evidence>
<dbReference type="Proteomes" id="UP000697998">
    <property type="component" value="Unassembled WGS sequence"/>
</dbReference>
<keyword evidence="4" id="KW-0808">Transferase</keyword>
<dbReference type="CDD" id="cd00130">
    <property type="entry name" value="PAS"/>
    <property type="match status" value="1"/>
</dbReference>
<feature type="region of interest" description="Disordered" evidence="7">
    <location>
        <begin position="713"/>
        <end position="734"/>
    </location>
</feature>
<protein>
    <recommendedName>
        <fullName evidence="2">protein-glutamate O-methyltransferase</fullName>
        <ecNumber evidence="2">2.1.1.80</ecNumber>
    </recommendedName>
</protein>
<dbReference type="InterPro" id="IPR022641">
    <property type="entry name" value="CheR_N"/>
</dbReference>
<dbReference type="InterPro" id="IPR050903">
    <property type="entry name" value="Bact_Chemotaxis_MeTrfase"/>
</dbReference>
<dbReference type="NCBIfam" id="TIGR00229">
    <property type="entry name" value="sensory_box"/>
    <property type="match status" value="1"/>
</dbReference>
<dbReference type="InterPro" id="IPR000014">
    <property type="entry name" value="PAS"/>
</dbReference>
<dbReference type="Pfam" id="PF03705">
    <property type="entry name" value="CheR_N"/>
    <property type="match status" value="1"/>
</dbReference>
<dbReference type="SUPFAM" id="SSF47757">
    <property type="entry name" value="Chemotaxis receptor methyltransferase CheR, N-terminal domain"/>
    <property type="match status" value="1"/>
</dbReference>
<evidence type="ECO:0000256" key="4">
    <source>
        <dbReference type="ARBA" id="ARBA00022679"/>
    </source>
</evidence>
<organism evidence="11 12">
    <name type="scientific">Candidatus Accumulibacter proximus</name>
    <dbReference type="NCBI Taxonomy" id="2954385"/>
    <lineage>
        <taxon>Bacteria</taxon>
        <taxon>Pseudomonadati</taxon>
        <taxon>Pseudomonadota</taxon>
        <taxon>Betaproteobacteria</taxon>
        <taxon>Candidatus Accumulibacter</taxon>
    </lineage>
</organism>
<feature type="domain" description="CheB-type methylesterase" evidence="9">
    <location>
        <begin position="30"/>
        <end position="222"/>
    </location>
</feature>
<evidence type="ECO:0000259" key="9">
    <source>
        <dbReference type="PROSITE" id="PS50122"/>
    </source>
</evidence>
<sequence>MTPGHLKKKANPPSLGFPLAPANSTAAETPSTASFPIVGIGASAGGLAAFEAFFSGMPSDAEPGMAFVLVQHLAPDHKSILSDLIQRYTRMQVFEVADGMVVQANCAYIIPPNRDMACLNGSLQLLEPAEPRGHRLPIDFLFRSLALDQKERAIGIVLSGTGSDGTAGVRAIKDEGGMVMTQSPDSAEYDGMPRSALDTGLVDYVLPPAEMPAQLIAYATHAFGQSARPAAVGGPKSELALKKIVVLLRAQTGHDFSLYKPSTIQRRIERRMAVHQIKALDSYVRYLQETPPEVEALFRDLLIGVTNFFRDPEAFAVLEKQVIPTLFANQPAGAVIRVWSAGCSTGEEAYSIAILLQEHMETLKQSYTAQVFATDIDSRAIATARSGLYPASIAADLSPQRLARFFMAVPDGSAYRIHKGIRDMLVFSEQDVIKDPPFSRLDLISCRNLLIYMGAELQKRLIPLFHYVLRPGGILFLGTSEGVGDCADLFAVLDRQAKLYQRKEHSSSTRRMTLGRFLPPRMAIDAALPSGAGKPGARARLPLRELTEQALLQQLAPASALVNGQGDILYLHGRTGMYLEPAPGESGVNNILRMAREGLRQDLRMALHKAANTSQRVHCPGLQVKTNSHFACVDLTVCPLAADPEVMPESPLYLVMLQEAVATDQAQPAVPAASGGAAAPDEGPEAKAASDTLARIAVLEQELRAKDEYLQTTQEELETSNEELKSSNEEMQSVNEELQSTNEELETSKEELQSVNEELATVNGELQTKVIDLSRTNNDMNNLLAGTGIGTVFVDHQLRILRFTPAASGIINLIQSDIGRPVAHIVSNLAGYEGLVADTRAVLNTLIHKEVDVQTREGKWYTMRIQPYRTLENVIEGAVISFLDITETVQTREALRAATELCRLAVIVRDAHDAITVHDLEGRILVWNPGAVRMYGWAEAEALQMNVRDLIPLERREETMLTLRQLARAEVLEPYRSQRLTKFGAVVNVSMISTVLLDGAGEVYAIATTERASEVVRDRRKTGR</sequence>
<dbReference type="AlphaFoldDB" id="A0A935UIX2"/>
<dbReference type="EC" id="2.1.1.80" evidence="2"/>
<dbReference type="PROSITE" id="PS50112">
    <property type="entry name" value="PAS"/>
    <property type="match status" value="1"/>
</dbReference>
<comment type="caution">
    <text evidence="11">The sequence shown here is derived from an EMBL/GenBank/DDBJ whole genome shotgun (WGS) entry which is preliminary data.</text>
</comment>
<proteinExistence type="predicted"/>
<dbReference type="GO" id="GO:0032259">
    <property type="term" value="P:methylation"/>
    <property type="evidence" value="ECO:0007669"/>
    <property type="project" value="UniProtKB-KW"/>
</dbReference>
<gene>
    <name evidence="11" type="ORF">IPJ27_21955</name>
</gene>
<dbReference type="GO" id="GO:0005737">
    <property type="term" value="C:cytoplasm"/>
    <property type="evidence" value="ECO:0007669"/>
    <property type="project" value="InterPro"/>
</dbReference>
<dbReference type="SUPFAM" id="SSF52738">
    <property type="entry name" value="Methylesterase CheB, C-terminal domain"/>
    <property type="match status" value="1"/>
</dbReference>
<keyword evidence="6" id="KW-0145">Chemotaxis</keyword>
<evidence type="ECO:0000256" key="5">
    <source>
        <dbReference type="ARBA" id="ARBA00022691"/>
    </source>
</evidence>
<dbReference type="SMART" id="SM00138">
    <property type="entry name" value="MeTrc"/>
    <property type="match status" value="1"/>
</dbReference>
<dbReference type="Pfam" id="PF00989">
    <property type="entry name" value="PAS"/>
    <property type="match status" value="1"/>
</dbReference>
<dbReference type="GO" id="GO:0000156">
    <property type="term" value="F:phosphorelay response regulator activity"/>
    <property type="evidence" value="ECO:0007669"/>
    <property type="project" value="InterPro"/>
</dbReference>
<dbReference type="InterPro" id="IPR036804">
    <property type="entry name" value="CheR_N_sf"/>
</dbReference>
<comment type="catalytic activity">
    <reaction evidence="1">
        <text>L-glutamyl-[protein] + S-adenosyl-L-methionine = [protein]-L-glutamate 5-O-methyl ester + S-adenosyl-L-homocysteine</text>
        <dbReference type="Rhea" id="RHEA:24452"/>
        <dbReference type="Rhea" id="RHEA-COMP:10208"/>
        <dbReference type="Rhea" id="RHEA-COMP:10311"/>
        <dbReference type="ChEBI" id="CHEBI:29973"/>
        <dbReference type="ChEBI" id="CHEBI:57856"/>
        <dbReference type="ChEBI" id="CHEBI:59789"/>
        <dbReference type="ChEBI" id="CHEBI:82795"/>
        <dbReference type="EC" id="2.1.1.80"/>
    </reaction>
</comment>
<feature type="compositionally biased region" description="Basic residues" evidence="7">
    <location>
        <begin position="1"/>
        <end position="10"/>
    </location>
</feature>
<evidence type="ECO:0000313" key="11">
    <source>
        <dbReference type="EMBL" id="MBK7677199.1"/>
    </source>
</evidence>
<dbReference type="GO" id="GO:0006935">
    <property type="term" value="P:chemotaxis"/>
    <property type="evidence" value="ECO:0007669"/>
    <property type="project" value="UniProtKB-UniRule"/>
</dbReference>
<feature type="domain" description="CheR-type methyltransferase" evidence="10">
    <location>
        <begin position="237"/>
        <end position="505"/>
    </location>
</feature>
<evidence type="ECO:0000256" key="2">
    <source>
        <dbReference type="ARBA" id="ARBA00012534"/>
    </source>
</evidence>
<dbReference type="PROSITE" id="PS50122">
    <property type="entry name" value="CHEB"/>
    <property type="match status" value="1"/>
</dbReference>
<dbReference type="InterPro" id="IPR029063">
    <property type="entry name" value="SAM-dependent_MTases_sf"/>
</dbReference>
<keyword evidence="6" id="KW-0378">Hydrolase</keyword>
<dbReference type="Pfam" id="PF01739">
    <property type="entry name" value="CheR"/>
    <property type="match status" value="1"/>
</dbReference>
<dbReference type="Gene3D" id="3.40.50.180">
    <property type="entry name" value="Methylesterase CheB, C-terminal domain"/>
    <property type="match status" value="1"/>
</dbReference>
<dbReference type="InterPro" id="IPR035909">
    <property type="entry name" value="CheB_C"/>
</dbReference>
<dbReference type="CDD" id="cd16434">
    <property type="entry name" value="CheB-CheR_fusion"/>
    <property type="match status" value="1"/>
</dbReference>
<dbReference type="EMBL" id="JADJMH010000034">
    <property type="protein sequence ID" value="MBK7677199.1"/>
    <property type="molecule type" value="Genomic_DNA"/>
</dbReference>
<dbReference type="GO" id="GO:0008983">
    <property type="term" value="F:protein-glutamate O-methyltransferase activity"/>
    <property type="evidence" value="ECO:0007669"/>
    <property type="project" value="UniProtKB-EC"/>
</dbReference>
<dbReference type="CDD" id="cd02440">
    <property type="entry name" value="AdoMet_MTases"/>
    <property type="match status" value="1"/>
</dbReference>
<evidence type="ECO:0000259" key="10">
    <source>
        <dbReference type="PROSITE" id="PS50123"/>
    </source>
</evidence>
<feature type="domain" description="PAS" evidence="8">
    <location>
        <begin position="900"/>
        <end position="970"/>
    </location>
</feature>
<feature type="active site" evidence="6">
    <location>
        <position position="72"/>
    </location>
</feature>
<feature type="region of interest" description="Disordered" evidence="7">
    <location>
        <begin position="1"/>
        <end position="23"/>
    </location>
</feature>
<accession>A0A935UIX2</accession>
<dbReference type="SUPFAM" id="SSF55785">
    <property type="entry name" value="PYP-like sensor domain (PAS domain)"/>
    <property type="match status" value="2"/>
</dbReference>
<name>A0A935UIX2_9PROT</name>
<dbReference type="Pfam" id="PF13596">
    <property type="entry name" value="PAS_10"/>
    <property type="match status" value="1"/>
</dbReference>
<evidence type="ECO:0000256" key="6">
    <source>
        <dbReference type="PROSITE-ProRule" id="PRU00050"/>
    </source>
</evidence>
<evidence type="ECO:0000313" key="12">
    <source>
        <dbReference type="Proteomes" id="UP000697998"/>
    </source>
</evidence>
<dbReference type="GO" id="GO:0008984">
    <property type="term" value="F:protein-glutamate methylesterase activity"/>
    <property type="evidence" value="ECO:0007669"/>
    <property type="project" value="InterPro"/>
</dbReference>
<dbReference type="SMART" id="SM00091">
    <property type="entry name" value="PAS"/>
    <property type="match status" value="2"/>
</dbReference>
<feature type="active site" evidence="6">
    <location>
        <position position="43"/>
    </location>
</feature>
<keyword evidence="5" id="KW-0949">S-adenosyl-L-methionine</keyword>
<dbReference type="SUPFAM" id="SSF53335">
    <property type="entry name" value="S-adenosyl-L-methionine-dependent methyltransferases"/>
    <property type="match status" value="1"/>
</dbReference>
<keyword evidence="3" id="KW-0489">Methyltransferase</keyword>
<dbReference type="InterPro" id="IPR022642">
    <property type="entry name" value="CheR_C"/>
</dbReference>
<dbReference type="Gene3D" id="1.10.287.620">
    <property type="entry name" value="Helix Hairpins"/>
    <property type="match status" value="1"/>
</dbReference>
<feature type="region of interest" description="Disordered" evidence="7">
    <location>
        <begin position="667"/>
        <end position="687"/>
    </location>
</feature>
<dbReference type="PANTHER" id="PTHR24422">
    <property type="entry name" value="CHEMOTAXIS PROTEIN METHYLTRANSFERASE"/>
    <property type="match status" value="1"/>
</dbReference>
<dbReference type="Gene3D" id="3.30.450.20">
    <property type="entry name" value="PAS domain"/>
    <property type="match status" value="2"/>
</dbReference>
<reference evidence="11 12" key="1">
    <citation type="submission" date="2020-10" db="EMBL/GenBank/DDBJ databases">
        <title>Connecting structure to function with the recovery of over 1000 high-quality activated sludge metagenome-assembled genomes encoding full-length rRNA genes using long-read sequencing.</title>
        <authorList>
            <person name="Singleton C.M."/>
            <person name="Petriglieri F."/>
            <person name="Kristensen J.M."/>
            <person name="Kirkegaard R.H."/>
            <person name="Michaelsen T.Y."/>
            <person name="Andersen M.H."/>
            <person name="Karst S.M."/>
            <person name="Dueholm M.S."/>
            <person name="Nielsen P.H."/>
            <person name="Albertsen M."/>
        </authorList>
    </citation>
    <scope>NUCLEOTIDE SEQUENCE [LARGE SCALE GENOMIC DNA]</scope>
    <source>
        <strain evidence="11">EsbW_18-Q3-R4-48_BATAC.285</strain>
    </source>
</reference>
<dbReference type="Pfam" id="PF01339">
    <property type="entry name" value="CheB_methylest"/>
    <property type="match status" value="1"/>
</dbReference>
<evidence type="ECO:0000259" key="8">
    <source>
        <dbReference type="PROSITE" id="PS50112"/>
    </source>
</evidence>
<dbReference type="PANTHER" id="PTHR24422:SF27">
    <property type="entry name" value="PROTEIN-GLUTAMATE O-METHYLTRANSFERASE"/>
    <property type="match status" value="1"/>
</dbReference>
<dbReference type="Gene3D" id="1.10.155.10">
    <property type="entry name" value="Chemotaxis receptor methyltransferase CheR, N-terminal domain"/>
    <property type="match status" value="1"/>
</dbReference>
<dbReference type="Gene3D" id="3.40.50.150">
    <property type="entry name" value="Vaccinia Virus protein VP39"/>
    <property type="match status" value="1"/>
</dbReference>
<evidence type="ECO:0000256" key="1">
    <source>
        <dbReference type="ARBA" id="ARBA00001541"/>
    </source>
</evidence>
<feature type="active site" evidence="6">
    <location>
        <position position="164"/>
    </location>
</feature>
<dbReference type="InterPro" id="IPR000780">
    <property type="entry name" value="CheR_MeTrfase"/>
</dbReference>
<dbReference type="InterPro" id="IPR000673">
    <property type="entry name" value="Sig_transdc_resp-reg_Me-estase"/>
</dbReference>
<dbReference type="InterPro" id="IPR013767">
    <property type="entry name" value="PAS_fold"/>
</dbReference>
<dbReference type="PRINTS" id="PR00996">
    <property type="entry name" value="CHERMTFRASE"/>
</dbReference>
<evidence type="ECO:0000256" key="3">
    <source>
        <dbReference type="ARBA" id="ARBA00022603"/>
    </source>
</evidence>